<evidence type="ECO:0008006" key="3">
    <source>
        <dbReference type="Google" id="ProtNLM"/>
    </source>
</evidence>
<proteinExistence type="predicted"/>
<evidence type="ECO:0000313" key="2">
    <source>
        <dbReference type="Proteomes" id="UP000321720"/>
    </source>
</evidence>
<name>A0A511J7K9_9CELL</name>
<sequence>MRTTLDLDDTVLAAARALAAQEHTSLGRAVSTLALRGLIGTTPAHTVRGFPVFRTPEGHTITGELVALHRDDD</sequence>
<reference evidence="1 2" key="1">
    <citation type="submission" date="2019-07" db="EMBL/GenBank/DDBJ databases">
        <title>Whole genome shotgun sequence of Cellulomonas composti NBRC 100758.</title>
        <authorList>
            <person name="Hosoyama A."/>
            <person name="Uohara A."/>
            <person name="Ohji S."/>
            <person name="Ichikawa N."/>
        </authorList>
    </citation>
    <scope>NUCLEOTIDE SEQUENCE [LARGE SCALE GENOMIC DNA]</scope>
    <source>
        <strain evidence="1 2">NBRC 100758</strain>
    </source>
</reference>
<evidence type="ECO:0000313" key="1">
    <source>
        <dbReference type="EMBL" id="GEL93985.1"/>
    </source>
</evidence>
<dbReference type="Proteomes" id="UP000321720">
    <property type="component" value="Unassembled WGS sequence"/>
</dbReference>
<keyword evidence="2" id="KW-1185">Reference proteome</keyword>
<dbReference type="RefSeq" id="WP_146841606.1">
    <property type="nucleotide sequence ID" value="NZ_BJWG01000002.1"/>
</dbReference>
<dbReference type="AlphaFoldDB" id="A0A511J7K9"/>
<organism evidence="1 2">
    <name type="scientific">Cellulomonas composti</name>
    <dbReference type="NCBI Taxonomy" id="266130"/>
    <lineage>
        <taxon>Bacteria</taxon>
        <taxon>Bacillati</taxon>
        <taxon>Actinomycetota</taxon>
        <taxon>Actinomycetes</taxon>
        <taxon>Micrococcales</taxon>
        <taxon>Cellulomonadaceae</taxon>
        <taxon>Cellulomonas</taxon>
    </lineage>
</organism>
<protein>
    <recommendedName>
        <fullName evidence="3">Antitoxin VapB39</fullName>
    </recommendedName>
</protein>
<dbReference type="EMBL" id="BJWG01000002">
    <property type="protein sequence ID" value="GEL93985.1"/>
    <property type="molecule type" value="Genomic_DNA"/>
</dbReference>
<gene>
    <name evidence="1" type="ORF">CCO02nite_06430</name>
</gene>
<dbReference type="OrthoDB" id="9813767at2"/>
<accession>A0A511J7K9</accession>
<comment type="caution">
    <text evidence="1">The sequence shown here is derived from an EMBL/GenBank/DDBJ whole genome shotgun (WGS) entry which is preliminary data.</text>
</comment>